<evidence type="ECO:0000256" key="7">
    <source>
        <dbReference type="ARBA" id="ARBA00033707"/>
    </source>
</evidence>
<keyword evidence="2" id="KW-0574">Periplasm</keyword>
<keyword evidence="3" id="KW-0378">Hydrolase</keyword>
<feature type="chain" id="PRO_5046259839" description="poly(ethylene terephthalate) hydrolase" evidence="10">
    <location>
        <begin position="27"/>
        <end position="291"/>
    </location>
</feature>
<keyword evidence="4" id="KW-0442">Lipid degradation</keyword>
<evidence type="ECO:0000313" key="12">
    <source>
        <dbReference type="EMBL" id="GAA2613345.1"/>
    </source>
</evidence>
<dbReference type="EC" id="3.1.1.101" evidence="8"/>
<evidence type="ECO:0000259" key="11">
    <source>
        <dbReference type="Pfam" id="PF12740"/>
    </source>
</evidence>
<accession>A0ABN3Q643</accession>
<organism evidence="12 13">
    <name type="scientific">Actinomadura fulvescens</name>
    <dbReference type="NCBI Taxonomy" id="46160"/>
    <lineage>
        <taxon>Bacteria</taxon>
        <taxon>Bacillati</taxon>
        <taxon>Actinomycetota</taxon>
        <taxon>Actinomycetes</taxon>
        <taxon>Streptosporangiales</taxon>
        <taxon>Thermomonosporaceae</taxon>
        <taxon>Actinomadura</taxon>
    </lineage>
</organism>
<dbReference type="EMBL" id="BAAATD010000007">
    <property type="protein sequence ID" value="GAA2613345.1"/>
    <property type="molecule type" value="Genomic_DNA"/>
</dbReference>
<dbReference type="InterPro" id="IPR041127">
    <property type="entry name" value="PET_hydrolase/cutinase-like"/>
</dbReference>
<evidence type="ECO:0000256" key="6">
    <source>
        <dbReference type="ARBA" id="ARBA00033629"/>
    </source>
</evidence>
<comment type="caution">
    <text evidence="12">The sequence shown here is derived from an EMBL/GenBank/DDBJ whole genome shotgun (WGS) entry which is preliminary data.</text>
</comment>
<comment type="subcellular location">
    <subcellularLocation>
        <location evidence="1">Periplasm</location>
    </subcellularLocation>
</comment>
<keyword evidence="5" id="KW-0443">Lipid metabolism</keyword>
<dbReference type="Gene3D" id="3.40.50.1820">
    <property type="entry name" value="alpha/beta hydrolase"/>
    <property type="match status" value="1"/>
</dbReference>
<dbReference type="PANTHER" id="PTHR10272:SF0">
    <property type="entry name" value="PLATELET-ACTIVATING FACTOR ACETYLHYDROLASE"/>
    <property type="match status" value="1"/>
</dbReference>
<dbReference type="Proteomes" id="UP001501509">
    <property type="component" value="Unassembled WGS sequence"/>
</dbReference>
<name>A0ABN3Q643_9ACTN</name>
<evidence type="ECO:0000256" key="5">
    <source>
        <dbReference type="ARBA" id="ARBA00023098"/>
    </source>
</evidence>
<keyword evidence="10" id="KW-0732">Signal</keyword>
<evidence type="ECO:0000256" key="3">
    <source>
        <dbReference type="ARBA" id="ARBA00022801"/>
    </source>
</evidence>
<evidence type="ECO:0000256" key="9">
    <source>
        <dbReference type="ARBA" id="ARBA00033780"/>
    </source>
</evidence>
<keyword evidence="13" id="KW-1185">Reference proteome</keyword>
<evidence type="ECO:0000256" key="8">
    <source>
        <dbReference type="ARBA" id="ARBA00033764"/>
    </source>
</evidence>
<comment type="catalytic activity">
    <reaction evidence="6">
        <text>a butanoate ester + H2O = an aliphatic alcohol + butanoate + H(+)</text>
        <dbReference type="Rhea" id="RHEA:47348"/>
        <dbReference type="ChEBI" id="CHEBI:2571"/>
        <dbReference type="ChEBI" id="CHEBI:15377"/>
        <dbReference type="ChEBI" id="CHEBI:15378"/>
        <dbReference type="ChEBI" id="CHEBI:17968"/>
        <dbReference type="ChEBI" id="CHEBI:50477"/>
    </reaction>
    <physiologicalReaction direction="left-to-right" evidence="6">
        <dbReference type="Rhea" id="RHEA:47349"/>
    </physiologicalReaction>
</comment>
<protein>
    <recommendedName>
        <fullName evidence="8">poly(ethylene terephthalate) hydrolase</fullName>
        <ecNumber evidence="8">3.1.1.101</ecNumber>
    </recommendedName>
    <alternativeName>
        <fullName evidence="9">Poly(ethylene terephthalate) hydrolase</fullName>
    </alternativeName>
</protein>
<feature type="signal peptide" evidence="10">
    <location>
        <begin position="1"/>
        <end position="26"/>
    </location>
</feature>
<feature type="domain" description="PET hydrolase/cutinase-like" evidence="11">
    <location>
        <begin position="64"/>
        <end position="255"/>
    </location>
</feature>
<proteinExistence type="predicted"/>
<evidence type="ECO:0000313" key="13">
    <source>
        <dbReference type="Proteomes" id="UP001501509"/>
    </source>
</evidence>
<dbReference type="PANTHER" id="PTHR10272">
    <property type="entry name" value="PLATELET-ACTIVATING FACTOR ACETYLHYDROLASE"/>
    <property type="match status" value="1"/>
</dbReference>
<evidence type="ECO:0000256" key="2">
    <source>
        <dbReference type="ARBA" id="ARBA00022764"/>
    </source>
</evidence>
<dbReference type="Pfam" id="PF12740">
    <property type="entry name" value="PETase"/>
    <property type="match status" value="1"/>
</dbReference>
<dbReference type="RefSeq" id="WP_344545358.1">
    <property type="nucleotide sequence ID" value="NZ_BAAATD010000007.1"/>
</dbReference>
<dbReference type="InterPro" id="IPR029058">
    <property type="entry name" value="AB_hydrolase_fold"/>
</dbReference>
<comment type="catalytic activity">
    <reaction evidence="7">
        <text>(ethylene terephthalate)(n) + H2O = (ethylene terephthalate)(n-1) + 4-[(2-hydroxyethoxy)carbonyl]benzoate + H(+)</text>
        <dbReference type="Rhea" id="RHEA:49528"/>
        <dbReference type="Rhea" id="RHEA-COMP:12420"/>
        <dbReference type="Rhea" id="RHEA-COMP:12421"/>
        <dbReference type="ChEBI" id="CHEBI:15377"/>
        <dbReference type="ChEBI" id="CHEBI:15378"/>
        <dbReference type="ChEBI" id="CHEBI:131701"/>
        <dbReference type="ChEBI" id="CHEBI:131704"/>
        <dbReference type="EC" id="3.1.1.101"/>
    </reaction>
    <physiologicalReaction direction="left-to-right" evidence="7">
        <dbReference type="Rhea" id="RHEA:49529"/>
    </physiologicalReaction>
</comment>
<gene>
    <name evidence="12" type="ORF">GCM10010411_55310</name>
</gene>
<evidence type="ECO:0000256" key="10">
    <source>
        <dbReference type="SAM" id="SignalP"/>
    </source>
</evidence>
<reference evidence="12 13" key="1">
    <citation type="journal article" date="2019" name="Int. J. Syst. Evol. Microbiol.">
        <title>The Global Catalogue of Microorganisms (GCM) 10K type strain sequencing project: providing services to taxonomists for standard genome sequencing and annotation.</title>
        <authorList>
            <consortium name="The Broad Institute Genomics Platform"/>
            <consortium name="The Broad Institute Genome Sequencing Center for Infectious Disease"/>
            <person name="Wu L."/>
            <person name="Ma J."/>
        </authorList>
    </citation>
    <scope>NUCLEOTIDE SEQUENCE [LARGE SCALE GENOMIC DNA]</scope>
    <source>
        <strain evidence="12 13">JCM 6833</strain>
    </source>
</reference>
<dbReference type="SUPFAM" id="SSF53474">
    <property type="entry name" value="alpha/beta-Hydrolases"/>
    <property type="match status" value="1"/>
</dbReference>
<sequence>MRRCFPIAASVTAAAAAALLVSPLLATPKPVPARTVAADAAPSPDRWAAPGPHGVTVTKERVTTFYFPSDIGSSARRFPVVIWGNGTGAVPSNYHGLLRLWASHGFIVAAANTRYANSGNQMRAGLDRLAALDRTDGSPFEGRVDLARVGAAGHSQGGAGAINASADQRVDTTVPIQPGPLASASSLHGPALYLAGEKDTIVAPARVRTFYNASGHVPAIYTELAAATHFTPAGNGGGFRGITTAWWRFHLAGDEQARGVFFGDGCGICSGSPWLHAARNSKALQIPGPNA</sequence>
<evidence type="ECO:0000256" key="1">
    <source>
        <dbReference type="ARBA" id="ARBA00004418"/>
    </source>
</evidence>
<evidence type="ECO:0000256" key="4">
    <source>
        <dbReference type="ARBA" id="ARBA00022963"/>
    </source>
</evidence>